<dbReference type="OrthoDB" id="1094581at2759"/>
<reference evidence="7" key="1">
    <citation type="journal article" date="2019" name="Database">
        <title>The radish genome database (RadishGD): an integrated information resource for radish genomics.</title>
        <authorList>
            <person name="Yu H.J."/>
            <person name="Baek S."/>
            <person name="Lee Y.J."/>
            <person name="Cho A."/>
            <person name="Mun J.H."/>
        </authorList>
    </citation>
    <scope>NUCLEOTIDE SEQUENCE [LARGE SCALE GENOMIC DNA]</scope>
    <source>
        <strain evidence="7">cv. WK10039</strain>
    </source>
</reference>
<dbReference type="GeneID" id="130498990"/>
<organism evidence="7 8">
    <name type="scientific">Raphanus sativus</name>
    <name type="common">Radish</name>
    <name type="synonym">Raphanus raphanistrum var. sativus</name>
    <dbReference type="NCBI Taxonomy" id="3726"/>
    <lineage>
        <taxon>Eukaryota</taxon>
        <taxon>Viridiplantae</taxon>
        <taxon>Streptophyta</taxon>
        <taxon>Embryophyta</taxon>
        <taxon>Tracheophyta</taxon>
        <taxon>Spermatophyta</taxon>
        <taxon>Magnoliopsida</taxon>
        <taxon>eudicotyledons</taxon>
        <taxon>Gunneridae</taxon>
        <taxon>Pentapetalae</taxon>
        <taxon>rosids</taxon>
        <taxon>malvids</taxon>
        <taxon>Brassicales</taxon>
        <taxon>Brassicaceae</taxon>
        <taxon>Brassiceae</taxon>
        <taxon>Raphanus</taxon>
    </lineage>
</organism>
<dbReference type="GO" id="GO:0008270">
    <property type="term" value="F:zinc ion binding"/>
    <property type="evidence" value="ECO:0007669"/>
    <property type="project" value="UniProtKB-KW"/>
</dbReference>
<evidence type="ECO:0000256" key="4">
    <source>
        <dbReference type="PROSITE-ProRule" id="PRU00325"/>
    </source>
</evidence>
<dbReference type="Pfam" id="PF10551">
    <property type="entry name" value="MULE"/>
    <property type="match status" value="1"/>
</dbReference>
<evidence type="ECO:0000313" key="7">
    <source>
        <dbReference type="Proteomes" id="UP000504610"/>
    </source>
</evidence>
<dbReference type="PANTHER" id="PTHR31973">
    <property type="entry name" value="POLYPROTEIN, PUTATIVE-RELATED"/>
    <property type="match status" value="1"/>
</dbReference>
<dbReference type="AlphaFoldDB" id="A0A9W3CB89"/>
<reference evidence="8" key="2">
    <citation type="submission" date="2025-08" db="UniProtKB">
        <authorList>
            <consortium name="RefSeq"/>
        </authorList>
    </citation>
    <scope>IDENTIFICATION</scope>
    <source>
        <tissue evidence="8">Leaf</tissue>
    </source>
</reference>
<feature type="region of interest" description="Disordered" evidence="5">
    <location>
        <begin position="40"/>
        <end position="88"/>
    </location>
</feature>
<accession>A0A9W3CB89</accession>
<proteinExistence type="predicted"/>
<evidence type="ECO:0000256" key="3">
    <source>
        <dbReference type="ARBA" id="ARBA00022833"/>
    </source>
</evidence>
<evidence type="ECO:0000259" key="6">
    <source>
        <dbReference type="PROSITE" id="PS50966"/>
    </source>
</evidence>
<dbReference type="Pfam" id="PF03108">
    <property type="entry name" value="DBD_Tnp_Mut"/>
    <property type="match status" value="1"/>
</dbReference>
<protein>
    <submittedName>
        <fullName evidence="8">Uncharacterized protein LOC130498990</fullName>
    </submittedName>
</protein>
<feature type="region of interest" description="Disordered" evidence="5">
    <location>
        <begin position="639"/>
        <end position="665"/>
    </location>
</feature>
<evidence type="ECO:0000256" key="2">
    <source>
        <dbReference type="ARBA" id="ARBA00022771"/>
    </source>
</evidence>
<dbReference type="InterPro" id="IPR006564">
    <property type="entry name" value="Znf_PMZ"/>
</dbReference>
<keyword evidence="3" id="KW-0862">Zinc</keyword>
<sequence length="689" mass="77336">MAGISVPKTAPHIIHCTTGDAFDHTVLVSGELPPYCKPELGSSSRNCPPPPRGSASAGASRTRAHQDQIRPPTPPSRETRPLSEISDEEFDVPPLFDDTLYEAEDVPNLDIDDDEPYVGKLYASKQDCQIGIAIYAIKEQFHFRQTRTSRHSFVLSCHDTRCDWRILAKELTTCGYYTINKCQLNHTCDMDTRRLYKKRATAKVLGHIYRSKYGDPTDAPKAVQLQQLILEDLRVSASYMKCHRAKGIALDLTHGNAEESFLNIADYFERLKATNPDTITAIETEIDDDGATRFLYAFLAFGASIKGFRRLRPVLIIDGTHLSGKYKGVLLTASSQDGNFQVFPLAFTVVDGETEEAWTWFLSKVERIIADANTLTIISDRHASIVKAKSLVFPKAHHGACIVHLMRNVVSRYKSKGLAKMVCEAAFSFRRSDFDKNFDKIKIANAACFKYLEDIGTAKWTRTYFQGNRYNLLTSNVAEQLNNAISKSRASPIVEMFMFIQRMLTRWFSARRTKSSKHRGLVTPEVDKVIQTHIRLTKGSKIYPSRDWSFSVRGLFGHGNTVHLDTKACTCQVFQKLKIPCGHALLAADSVGLPYNQLVGEFYKTKYWIETYAGVIYPEAPVGDHSIPPEIADLTIYPPKTRRPSGRPRECRIPSTGEIPPAKKTKTVPNKCTRCGGTGHNRTRCIVPL</sequence>
<dbReference type="InterPro" id="IPR018289">
    <property type="entry name" value="MULE_transposase_dom"/>
</dbReference>
<keyword evidence="2 4" id="KW-0863">Zinc-finger</keyword>
<dbReference type="RefSeq" id="XP_056848847.1">
    <property type="nucleotide sequence ID" value="XM_056992867.1"/>
</dbReference>
<evidence type="ECO:0000256" key="5">
    <source>
        <dbReference type="SAM" id="MobiDB-lite"/>
    </source>
</evidence>
<keyword evidence="1" id="KW-0479">Metal-binding</keyword>
<dbReference type="PANTHER" id="PTHR31973:SF187">
    <property type="entry name" value="MUTATOR TRANSPOSASE MUDRA PROTEIN"/>
    <property type="match status" value="1"/>
</dbReference>
<keyword evidence="7" id="KW-1185">Reference proteome</keyword>
<name>A0A9W3CB89_RAPSA</name>
<feature type="domain" description="SWIM-type" evidence="6">
    <location>
        <begin position="560"/>
        <end position="592"/>
    </location>
</feature>
<evidence type="ECO:0000313" key="8">
    <source>
        <dbReference type="RefSeq" id="XP_056848847.1"/>
    </source>
</evidence>
<dbReference type="InterPro" id="IPR004332">
    <property type="entry name" value="Transposase_MuDR"/>
</dbReference>
<dbReference type="Pfam" id="PF04434">
    <property type="entry name" value="SWIM"/>
    <property type="match status" value="1"/>
</dbReference>
<dbReference type="SMART" id="SM00575">
    <property type="entry name" value="ZnF_PMZ"/>
    <property type="match status" value="1"/>
</dbReference>
<gene>
    <name evidence="8" type="primary">LOC130498990</name>
</gene>
<dbReference type="KEGG" id="rsz:130498990"/>
<evidence type="ECO:0000256" key="1">
    <source>
        <dbReference type="ARBA" id="ARBA00022723"/>
    </source>
</evidence>
<dbReference type="Proteomes" id="UP000504610">
    <property type="component" value="Chromosome 8"/>
</dbReference>
<dbReference type="InterPro" id="IPR007527">
    <property type="entry name" value="Znf_SWIM"/>
</dbReference>
<dbReference type="PROSITE" id="PS50966">
    <property type="entry name" value="ZF_SWIM"/>
    <property type="match status" value="1"/>
</dbReference>